<organism evidence="1">
    <name type="scientific">marine sediment metagenome</name>
    <dbReference type="NCBI Taxonomy" id="412755"/>
    <lineage>
        <taxon>unclassified sequences</taxon>
        <taxon>metagenomes</taxon>
        <taxon>ecological metagenomes</taxon>
    </lineage>
</organism>
<sequence length="46" mass="5214">MISTDKARCEGCSRVVMTIYGGDKLWLCEKCLELETKIKEGEYIGL</sequence>
<comment type="caution">
    <text evidence="1">The sequence shown here is derived from an EMBL/GenBank/DDBJ whole genome shotgun (WGS) entry which is preliminary data.</text>
</comment>
<protein>
    <submittedName>
        <fullName evidence="1">Uncharacterized protein</fullName>
    </submittedName>
</protein>
<name>A0A0F9ES82_9ZZZZ</name>
<dbReference type="AlphaFoldDB" id="A0A0F9ES82"/>
<accession>A0A0F9ES82</accession>
<evidence type="ECO:0000313" key="1">
    <source>
        <dbReference type="EMBL" id="KKL47750.1"/>
    </source>
</evidence>
<gene>
    <name evidence="1" type="ORF">LCGC14_2332460</name>
</gene>
<proteinExistence type="predicted"/>
<reference evidence="1" key="1">
    <citation type="journal article" date="2015" name="Nature">
        <title>Complex archaea that bridge the gap between prokaryotes and eukaryotes.</title>
        <authorList>
            <person name="Spang A."/>
            <person name="Saw J.H."/>
            <person name="Jorgensen S.L."/>
            <person name="Zaremba-Niedzwiedzka K."/>
            <person name="Martijn J."/>
            <person name="Lind A.E."/>
            <person name="van Eijk R."/>
            <person name="Schleper C."/>
            <person name="Guy L."/>
            <person name="Ettema T.J."/>
        </authorList>
    </citation>
    <scope>NUCLEOTIDE SEQUENCE</scope>
</reference>
<dbReference type="EMBL" id="LAZR01033558">
    <property type="protein sequence ID" value="KKL47750.1"/>
    <property type="molecule type" value="Genomic_DNA"/>
</dbReference>